<feature type="transmembrane region" description="Helical" evidence="5">
    <location>
        <begin position="182"/>
        <end position="204"/>
    </location>
</feature>
<dbReference type="SUPFAM" id="SSF103473">
    <property type="entry name" value="MFS general substrate transporter"/>
    <property type="match status" value="1"/>
</dbReference>
<keyword evidence="2 5" id="KW-0812">Transmembrane</keyword>
<gene>
    <name evidence="7" type="ORF">GE061_011106</name>
</gene>
<evidence type="ECO:0000256" key="4">
    <source>
        <dbReference type="ARBA" id="ARBA00023136"/>
    </source>
</evidence>
<evidence type="ECO:0000256" key="1">
    <source>
        <dbReference type="ARBA" id="ARBA00004141"/>
    </source>
</evidence>
<evidence type="ECO:0000256" key="3">
    <source>
        <dbReference type="ARBA" id="ARBA00022989"/>
    </source>
</evidence>
<evidence type="ECO:0000259" key="6">
    <source>
        <dbReference type="PROSITE" id="PS50850"/>
    </source>
</evidence>
<evidence type="ECO:0000256" key="2">
    <source>
        <dbReference type="ARBA" id="ARBA00022692"/>
    </source>
</evidence>
<dbReference type="InterPro" id="IPR050549">
    <property type="entry name" value="MFS_Trehalose_Transporter"/>
</dbReference>
<keyword evidence="8" id="KW-1185">Reference proteome</keyword>
<keyword evidence="4 5" id="KW-0472">Membrane</keyword>
<dbReference type="AlphaFoldDB" id="A0A8S9XWV3"/>
<dbReference type="InterPro" id="IPR005829">
    <property type="entry name" value="Sugar_transporter_CS"/>
</dbReference>
<dbReference type="PROSITE" id="PS50850">
    <property type="entry name" value="MFS"/>
    <property type="match status" value="1"/>
</dbReference>
<feature type="transmembrane region" description="Helical" evidence="5">
    <location>
        <begin position="84"/>
        <end position="108"/>
    </location>
</feature>
<sequence>MKLKVSEILADRCCWLQLPVKGLRRRKCQFEPRTEDIPDSAQGNFKNVGDEKEQSSLLNPKFIEAKSSTPTKHRTTIREATPQTIAALGFGFMVGSVAAICIIPTLVIGALYDNPSNTDDFELTEDQVSWYGSLSYLVQPIASICSGFTQNIFGRRKMMLTATIPLFASWIFLHYANNVVSLYLTQIIFGLSIGFMEAPSMSYLGEALEPRFRGTLSSLSEFLYIVGTIYLYVCGSLFDWRTVSICGALLPCITFFIILVLPESPTWYIVKGRVDEAEKALRWLRGWVTTEEVDEEIRILTKAVTDNPFSGAKIIEGEFSKVKNTPSQIALFKENGFGNQYFLSAYFSLLKFRFAHWHETDIHQHLPGTPAPHTSNTSPGGLKRYEWLGLHSLRLHGSQDWQEIHFDRLSGAVRSHLWRTSCLRRYWNKLPLVGHRSFLFELLLSGSWNLDDALGSGLGKFSIGGERT</sequence>
<dbReference type="PROSITE" id="PS00217">
    <property type="entry name" value="SUGAR_TRANSPORT_2"/>
    <property type="match status" value="1"/>
</dbReference>
<name>A0A8S9XWV3_APOLU</name>
<evidence type="ECO:0000256" key="5">
    <source>
        <dbReference type="SAM" id="Phobius"/>
    </source>
</evidence>
<feature type="transmembrane region" description="Helical" evidence="5">
    <location>
        <begin position="128"/>
        <end position="146"/>
    </location>
</feature>
<dbReference type="EMBL" id="WIXP02000003">
    <property type="protein sequence ID" value="KAF6213387.1"/>
    <property type="molecule type" value="Genomic_DNA"/>
</dbReference>
<comment type="subcellular location">
    <subcellularLocation>
        <location evidence="1">Membrane</location>
        <topology evidence="1">Multi-pass membrane protein</topology>
    </subcellularLocation>
</comment>
<dbReference type="Gene3D" id="1.20.1250.20">
    <property type="entry name" value="MFS general substrate transporter like domains"/>
    <property type="match status" value="1"/>
</dbReference>
<dbReference type="PANTHER" id="PTHR48021:SF39">
    <property type="entry name" value="MAJOR FACILITATOR SUPERFAMILY (MFS) PROFILE DOMAIN-CONTAINING PROTEIN"/>
    <property type="match status" value="1"/>
</dbReference>
<dbReference type="InterPro" id="IPR005828">
    <property type="entry name" value="MFS_sugar_transport-like"/>
</dbReference>
<dbReference type="OrthoDB" id="6619466at2759"/>
<reference evidence="7" key="1">
    <citation type="journal article" date="2021" name="Mol. Ecol. Resour.">
        <title>Apolygus lucorum genome provides insights into omnivorousness and mesophyll feeding.</title>
        <authorList>
            <person name="Liu Y."/>
            <person name="Liu H."/>
            <person name="Wang H."/>
            <person name="Huang T."/>
            <person name="Liu B."/>
            <person name="Yang B."/>
            <person name="Yin L."/>
            <person name="Li B."/>
            <person name="Zhang Y."/>
            <person name="Zhang S."/>
            <person name="Jiang F."/>
            <person name="Zhang X."/>
            <person name="Ren Y."/>
            <person name="Wang B."/>
            <person name="Wang S."/>
            <person name="Lu Y."/>
            <person name="Wu K."/>
            <person name="Fan W."/>
            <person name="Wang G."/>
        </authorList>
    </citation>
    <scope>NUCLEOTIDE SEQUENCE</scope>
    <source>
        <strain evidence="7">12Hb</strain>
    </source>
</reference>
<accession>A0A8S9XWV3</accession>
<feature type="transmembrane region" description="Helical" evidence="5">
    <location>
        <begin position="239"/>
        <end position="261"/>
    </location>
</feature>
<evidence type="ECO:0000313" key="8">
    <source>
        <dbReference type="Proteomes" id="UP000466442"/>
    </source>
</evidence>
<dbReference type="InterPro" id="IPR020846">
    <property type="entry name" value="MFS_dom"/>
</dbReference>
<feature type="transmembrane region" description="Helical" evidence="5">
    <location>
        <begin position="216"/>
        <end position="233"/>
    </location>
</feature>
<feature type="domain" description="Major facilitator superfamily (MFS) profile" evidence="6">
    <location>
        <begin position="84"/>
        <end position="468"/>
    </location>
</feature>
<dbReference type="GO" id="GO:0022857">
    <property type="term" value="F:transmembrane transporter activity"/>
    <property type="evidence" value="ECO:0007669"/>
    <property type="project" value="InterPro"/>
</dbReference>
<organism evidence="7 8">
    <name type="scientific">Apolygus lucorum</name>
    <name type="common">Small green plant bug</name>
    <name type="synonym">Lygocoris lucorum</name>
    <dbReference type="NCBI Taxonomy" id="248454"/>
    <lineage>
        <taxon>Eukaryota</taxon>
        <taxon>Metazoa</taxon>
        <taxon>Ecdysozoa</taxon>
        <taxon>Arthropoda</taxon>
        <taxon>Hexapoda</taxon>
        <taxon>Insecta</taxon>
        <taxon>Pterygota</taxon>
        <taxon>Neoptera</taxon>
        <taxon>Paraneoptera</taxon>
        <taxon>Hemiptera</taxon>
        <taxon>Heteroptera</taxon>
        <taxon>Panheteroptera</taxon>
        <taxon>Cimicomorpha</taxon>
        <taxon>Miridae</taxon>
        <taxon>Mirini</taxon>
        <taxon>Apolygus</taxon>
    </lineage>
</organism>
<dbReference type="GO" id="GO:0016020">
    <property type="term" value="C:membrane"/>
    <property type="evidence" value="ECO:0007669"/>
    <property type="project" value="UniProtKB-SubCell"/>
</dbReference>
<comment type="caution">
    <text evidence="7">The sequence shown here is derived from an EMBL/GenBank/DDBJ whole genome shotgun (WGS) entry which is preliminary data.</text>
</comment>
<protein>
    <recommendedName>
        <fullName evidence="6">Major facilitator superfamily (MFS) profile domain-containing protein</fullName>
    </recommendedName>
</protein>
<dbReference type="InterPro" id="IPR036259">
    <property type="entry name" value="MFS_trans_sf"/>
</dbReference>
<proteinExistence type="predicted"/>
<dbReference type="Proteomes" id="UP000466442">
    <property type="component" value="Unassembled WGS sequence"/>
</dbReference>
<dbReference type="PANTHER" id="PTHR48021">
    <property type="match status" value="1"/>
</dbReference>
<dbReference type="Pfam" id="PF00083">
    <property type="entry name" value="Sugar_tr"/>
    <property type="match status" value="1"/>
</dbReference>
<evidence type="ECO:0000313" key="7">
    <source>
        <dbReference type="EMBL" id="KAF6213387.1"/>
    </source>
</evidence>
<keyword evidence="3 5" id="KW-1133">Transmembrane helix</keyword>